<evidence type="ECO:0000313" key="3">
    <source>
        <dbReference type="Proteomes" id="UP000765509"/>
    </source>
</evidence>
<dbReference type="Proteomes" id="UP000765509">
    <property type="component" value="Unassembled WGS sequence"/>
</dbReference>
<protein>
    <submittedName>
        <fullName evidence="2">Uncharacterized protein</fullName>
    </submittedName>
</protein>
<feature type="compositionally biased region" description="Low complexity" evidence="1">
    <location>
        <begin position="87"/>
        <end position="101"/>
    </location>
</feature>
<organism evidence="2 3">
    <name type="scientific">Austropuccinia psidii MF-1</name>
    <dbReference type="NCBI Taxonomy" id="1389203"/>
    <lineage>
        <taxon>Eukaryota</taxon>
        <taxon>Fungi</taxon>
        <taxon>Dikarya</taxon>
        <taxon>Basidiomycota</taxon>
        <taxon>Pucciniomycotina</taxon>
        <taxon>Pucciniomycetes</taxon>
        <taxon>Pucciniales</taxon>
        <taxon>Sphaerophragmiaceae</taxon>
        <taxon>Austropuccinia</taxon>
    </lineage>
</organism>
<feature type="compositionally biased region" description="Basic and acidic residues" evidence="1">
    <location>
        <begin position="74"/>
        <end position="86"/>
    </location>
</feature>
<keyword evidence="3" id="KW-1185">Reference proteome</keyword>
<dbReference type="OrthoDB" id="5552562at2759"/>
<proteinExistence type="predicted"/>
<feature type="region of interest" description="Disordered" evidence="1">
    <location>
        <begin position="74"/>
        <end position="128"/>
    </location>
</feature>
<dbReference type="EMBL" id="AVOT02066226">
    <property type="protein sequence ID" value="MBW0558090.1"/>
    <property type="molecule type" value="Genomic_DNA"/>
</dbReference>
<reference evidence="2" key="1">
    <citation type="submission" date="2021-03" db="EMBL/GenBank/DDBJ databases">
        <title>Draft genome sequence of rust myrtle Austropuccinia psidii MF-1, a brazilian biotype.</title>
        <authorList>
            <person name="Quecine M.C."/>
            <person name="Pachon D.M.R."/>
            <person name="Bonatelli M.L."/>
            <person name="Correr F.H."/>
            <person name="Franceschini L.M."/>
            <person name="Leite T.F."/>
            <person name="Margarido G.R.A."/>
            <person name="Almeida C.A."/>
            <person name="Ferrarezi J.A."/>
            <person name="Labate C.A."/>
        </authorList>
    </citation>
    <scope>NUCLEOTIDE SEQUENCE</scope>
    <source>
        <strain evidence="2">MF-1</strain>
    </source>
</reference>
<sequence length="142" mass="16492">MKEGGNVSLYIADLRSLISRIGDWGERALIHHLRKGLASRIVDQLASHPSRIDSLQELMDITLEIDTRYHERQKEKNYFQEKKPEASKSVSSHSKNSSSSNQKKKHNFHFQKREKLPSPFLNKDFNLMGSEKERRLKEGLGF</sequence>
<name>A0A9Q3J833_9BASI</name>
<dbReference type="AlphaFoldDB" id="A0A9Q3J833"/>
<evidence type="ECO:0000256" key="1">
    <source>
        <dbReference type="SAM" id="MobiDB-lite"/>
    </source>
</evidence>
<gene>
    <name evidence="2" type="ORF">O181_097805</name>
</gene>
<comment type="caution">
    <text evidence="2">The sequence shown here is derived from an EMBL/GenBank/DDBJ whole genome shotgun (WGS) entry which is preliminary data.</text>
</comment>
<accession>A0A9Q3J833</accession>
<evidence type="ECO:0000313" key="2">
    <source>
        <dbReference type="EMBL" id="MBW0558090.1"/>
    </source>
</evidence>